<dbReference type="AlphaFoldDB" id="A0A375E6X7"/>
<reference evidence="1" key="1">
    <citation type="submission" date="2018-01" db="EMBL/GenBank/DDBJ databases">
        <authorList>
            <person name="Clerissi C."/>
        </authorList>
    </citation>
    <scope>NUCLEOTIDE SEQUENCE</scope>
    <source>
        <strain evidence="1">Cupriavidus taiwanensis STM 8556</strain>
    </source>
</reference>
<organism evidence="1">
    <name type="scientific">Cupriavidus taiwanensis</name>
    <dbReference type="NCBI Taxonomy" id="164546"/>
    <lineage>
        <taxon>Bacteria</taxon>
        <taxon>Pseudomonadati</taxon>
        <taxon>Pseudomonadota</taxon>
        <taxon>Betaproteobacteria</taxon>
        <taxon>Burkholderiales</taxon>
        <taxon>Burkholderiaceae</taxon>
        <taxon>Cupriavidus</taxon>
    </lineage>
</organism>
<evidence type="ECO:0000313" key="1">
    <source>
        <dbReference type="EMBL" id="SOZ68015.1"/>
    </source>
</evidence>
<protein>
    <submittedName>
        <fullName evidence="1">Uncharacterized protein</fullName>
    </submittedName>
</protein>
<comment type="caution">
    <text evidence="1">The sequence shown here is derived from an EMBL/GenBank/DDBJ whole genome shotgun (WGS) entry which is preliminary data.</text>
</comment>
<dbReference type="Proteomes" id="UP000256952">
    <property type="component" value="Chromosome CBM2613_b"/>
</dbReference>
<name>A0A375E6X7_9BURK</name>
<sequence>MWRPGMRHTVLAIKAGTGNGRLAGMSAPDAVAAARTDSEWM</sequence>
<gene>
    <name evidence="1" type="ORF">CBM2613_B110137</name>
</gene>
<dbReference type="EMBL" id="OFTH01000036">
    <property type="protein sequence ID" value="SOZ68015.1"/>
    <property type="molecule type" value="Genomic_DNA"/>
</dbReference>
<accession>A0A375E6X7</accession>
<proteinExistence type="predicted"/>